<evidence type="ECO:0008006" key="4">
    <source>
        <dbReference type="Google" id="ProtNLM"/>
    </source>
</evidence>
<dbReference type="RefSeq" id="WP_041827386.1">
    <property type="nucleotide sequence ID" value="NZ_CP023687.1"/>
</dbReference>
<evidence type="ECO:0000313" key="2">
    <source>
        <dbReference type="EMBL" id="WIY50820.1"/>
    </source>
</evidence>
<evidence type="ECO:0000313" key="3">
    <source>
        <dbReference type="Proteomes" id="UP001242732"/>
    </source>
</evidence>
<proteinExistence type="predicted"/>
<protein>
    <recommendedName>
        <fullName evidence="4">Lipoprotein</fullName>
    </recommendedName>
</protein>
<organism evidence="2 3">
    <name type="scientific">Paracidovorax citrulli</name>
    <name type="common">Acidovorax citrulli</name>
    <dbReference type="NCBI Taxonomy" id="80869"/>
    <lineage>
        <taxon>Bacteria</taxon>
        <taxon>Pseudomonadati</taxon>
        <taxon>Pseudomonadota</taxon>
        <taxon>Betaproteobacteria</taxon>
        <taxon>Burkholderiales</taxon>
        <taxon>Comamonadaceae</taxon>
        <taxon>Paracidovorax</taxon>
    </lineage>
</organism>
<dbReference type="EMBL" id="CP127363">
    <property type="protein sequence ID" value="WIY50820.1"/>
    <property type="molecule type" value="Genomic_DNA"/>
</dbReference>
<feature type="signal peptide" evidence="1">
    <location>
        <begin position="1"/>
        <end position="24"/>
    </location>
</feature>
<dbReference type="PROSITE" id="PS51257">
    <property type="entry name" value="PROKAR_LIPOPROTEIN"/>
    <property type="match status" value="1"/>
</dbReference>
<sequence length="73" mass="7251">MTRATILAALLLAGCSAAPPQAPAVPAESAAAALSGSPCPPLPELRAGASSLERRLHTQAIVRMYAACAGSQP</sequence>
<reference evidence="2 3" key="1">
    <citation type="submission" date="2023-06" db="EMBL/GenBank/DDBJ databases">
        <authorList>
            <person name="Ham H."/>
            <person name="Park D.S."/>
        </authorList>
    </citation>
    <scope>NUCLEOTIDE SEQUENCE [LARGE SCALE GENOMIC DNA]</scope>
    <source>
        <strain evidence="2 3">KACC 17005</strain>
    </source>
</reference>
<keyword evidence="1" id="KW-0732">Signal</keyword>
<gene>
    <name evidence="2" type="ORF">QRO08_09745</name>
</gene>
<name>A0ABY9AV62_PARCI</name>
<dbReference type="Proteomes" id="UP001242732">
    <property type="component" value="Chromosome"/>
</dbReference>
<accession>A0ABY9AV62</accession>
<keyword evidence="3" id="KW-1185">Reference proteome</keyword>
<evidence type="ECO:0000256" key="1">
    <source>
        <dbReference type="SAM" id="SignalP"/>
    </source>
</evidence>
<feature type="chain" id="PRO_5046134063" description="Lipoprotein" evidence="1">
    <location>
        <begin position="25"/>
        <end position="73"/>
    </location>
</feature>